<organism evidence="2 3">
    <name type="scientific">Roridomyces roridus</name>
    <dbReference type="NCBI Taxonomy" id="1738132"/>
    <lineage>
        <taxon>Eukaryota</taxon>
        <taxon>Fungi</taxon>
        <taxon>Dikarya</taxon>
        <taxon>Basidiomycota</taxon>
        <taxon>Agaricomycotina</taxon>
        <taxon>Agaricomycetes</taxon>
        <taxon>Agaricomycetidae</taxon>
        <taxon>Agaricales</taxon>
        <taxon>Marasmiineae</taxon>
        <taxon>Mycenaceae</taxon>
        <taxon>Roridomyces</taxon>
    </lineage>
</organism>
<protein>
    <submittedName>
        <fullName evidence="2">Uncharacterized protein</fullName>
    </submittedName>
</protein>
<sequence length="186" mass="19656">MLPTLLLSAAALFFQISGASVTVLPPGGDSVCAGQIVESENYIGQDNKVKVQHVTCPGTTIESRVLGRQAIVDTCGNTCNTNCFTPSGGGPNPPDCTVIADALLFDSQNVAADFVLGTGVNNTIVMQYQSCLSFFVNQLTTDLEYCRVDWASLISFIAPNCQSTQNAHGGNCVASDQAWFAQVQHS</sequence>
<dbReference type="EMBL" id="JARKIF010000016">
    <property type="protein sequence ID" value="KAJ7620953.1"/>
    <property type="molecule type" value="Genomic_DNA"/>
</dbReference>
<feature type="chain" id="PRO_5041966255" evidence="1">
    <location>
        <begin position="20"/>
        <end position="186"/>
    </location>
</feature>
<dbReference type="Proteomes" id="UP001221142">
    <property type="component" value="Unassembled WGS sequence"/>
</dbReference>
<reference evidence="2" key="1">
    <citation type="submission" date="2023-03" db="EMBL/GenBank/DDBJ databases">
        <title>Massive genome expansion in bonnet fungi (Mycena s.s.) driven by repeated elements and novel gene families across ecological guilds.</title>
        <authorList>
            <consortium name="Lawrence Berkeley National Laboratory"/>
            <person name="Harder C.B."/>
            <person name="Miyauchi S."/>
            <person name="Viragh M."/>
            <person name="Kuo A."/>
            <person name="Thoen E."/>
            <person name="Andreopoulos B."/>
            <person name="Lu D."/>
            <person name="Skrede I."/>
            <person name="Drula E."/>
            <person name="Henrissat B."/>
            <person name="Morin E."/>
            <person name="Kohler A."/>
            <person name="Barry K."/>
            <person name="LaButti K."/>
            <person name="Morin E."/>
            <person name="Salamov A."/>
            <person name="Lipzen A."/>
            <person name="Mereny Z."/>
            <person name="Hegedus B."/>
            <person name="Baldrian P."/>
            <person name="Stursova M."/>
            <person name="Weitz H."/>
            <person name="Taylor A."/>
            <person name="Grigoriev I.V."/>
            <person name="Nagy L.G."/>
            <person name="Martin F."/>
            <person name="Kauserud H."/>
        </authorList>
    </citation>
    <scope>NUCLEOTIDE SEQUENCE</scope>
    <source>
        <strain evidence="2">9284</strain>
    </source>
</reference>
<evidence type="ECO:0000313" key="2">
    <source>
        <dbReference type="EMBL" id="KAJ7620953.1"/>
    </source>
</evidence>
<keyword evidence="1" id="KW-0732">Signal</keyword>
<proteinExistence type="predicted"/>
<name>A0AAD7FFE6_9AGAR</name>
<evidence type="ECO:0000256" key="1">
    <source>
        <dbReference type="SAM" id="SignalP"/>
    </source>
</evidence>
<feature type="signal peptide" evidence="1">
    <location>
        <begin position="1"/>
        <end position="19"/>
    </location>
</feature>
<dbReference type="AlphaFoldDB" id="A0AAD7FFE6"/>
<keyword evidence="3" id="KW-1185">Reference proteome</keyword>
<evidence type="ECO:0000313" key="3">
    <source>
        <dbReference type="Proteomes" id="UP001221142"/>
    </source>
</evidence>
<gene>
    <name evidence="2" type="ORF">FB45DRAFT_838622</name>
</gene>
<accession>A0AAD7FFE6</accession>
<comment type="caution">
    <text evidence="2">The sequence shown here is derived from an EMBL/GenBank/DDBJ whole genome shotgun (WGS) entry which is preliminary data.</text>
</comment>